<reference evidence="2 3" key="1">
    <citation type="submission" date="2018-06" db="EMBL/GenBank/DDBJ databases">
        <title>A transcriptomic atlas of mushroom development highlights an independent origin of complex multicellularity.</title>
        <authorList>
            <consortium name="DOE Joint Genome Institute"/>
            <person name="Krizsan K."/>
            <person name="Almasi E."/>
            <person name="Merenyi Z."/>
            <person name="Sahu N."/>
            <person name="Viragh M."/>
            <person name="Koszo T."/>
            <person name="Mondo S."/>
            <person name="Kiss B."/>
            <person name="Balint B."/>
            <person name="Kues U."/>
            <person name="Barry K."/>
            <person name="Hegedus J.C."/>
            <person name="Henrissat B."/>
            <person name="Johnson J."/>
            <person name="Lipzen A."/>
            <person name="Ohm R."/>
            <person name="Nagy I."/>
            <person name="Pangilinan J."/>
            <person name="Yan J."/>
            <person name="Xiong Y."/>
            <person name="Grigoriev I.V."/>
            <person name="Hibbett D.S."/>
            <person name="Nagy L.G."/>
        </authorList>
    </citation>
    <scope>NUCLEOTIDE SEQUENCE [LARGE SCALE GENOMIC DNA]</scope>
    <source>
        <strain evidence="2 3">SZMC22713</strain>
    </source>
</reference>
<dbReference type="EMBL" id="ML170447">
    <property type="protein sequence ID" value="TDL13850.1"/>
    <property type="molecule type" value="Genomic_DNA"/>
</dbReference>
<proteinExistence type="predicted"/>
<name>A0A4Y7PHG7_9AGAM</name>
<dbReference type="Proteomes" id="UP000294933">
    <property type="component" value="Unassembled WGS sequence"/>
</dbReference>
<dbReference type="VEuPathDB" id="FungiDB:BD410DRAFT_810203"/>
<organism evidence="2 3">
    <name type="scientific">Rickenella mellea</name>
    <dbReference type="NCBI Taxonomy" id="50990"/>
    <lineage>
        <taxon>Eukaryota</taxon>
        <taxon>Fungi</taxon>
        <taxon>Dikarya</taxon>
        <taxon>Basidiomycota</taxon>
        <taxon>Agaricomycotina</taxon>
        <taxon>Agaricomycetes</taxon>
        <taxon>Hymenochaetales</taxon>
        <taxon>Rickenellaceae</taxon>
        <taxon>Rickenella</taxon>
    </lineage>
</organism>
<evidence type="ECO:0000313" key="3">
    <source>
        <dbReference type="Proteomes" id="UP000294933"/>
    </source>
</evidence>
<feature type="non-terminal residue" evidence="2">
    <location>
        <position position="1"/>
    </location>
</feature>
<protein>
    <submittedName>
        <fullName evidence="2">Uncharacterized protein</fullName>
    </submittedName>
</protein>
<keyword evidence="3" id="KW-1185">Reference proteome</keyword>
<evidence type="ECO:0000256" key="1">
    <source>
        <dbReference type="SAM" id="MobiDB-lite"/>
    </source>
</evidence>
<accession>A0A4Y7PHG7</accession>
<feature type="compositionally biased region" description="Acidic residues" evidence="1">
    <location>
        <begin position="265"/>
        <end position="283"/>
    </location>
</feature>
<evidence type="ECO:0000313" key="2">
    <source>
        <dbReference type="EMBL" id="TDL13850.1"/>
    </source>
</evidence>
<dbReference type="AlphaFoldDB" id="A0A4Y7PHG7"/>
<gene>
    <name evidence="2" type="ORF">BD410DRAFT_810203</name>
</gene>
<sequence>EASVRWELRELRAGGGKGKAGQQPNKEMTDWVSTWQSVTPRQRAIPGRRGGSGVKAEGRLTAWTVWGLFASQRGRQTQNGTCRPSRPWVYATCRWPFNFAGGTTTPTPKMADTFDLPPPLYQYRRITKKLPTTNDIPLDAPIGPFAYYVITRGAEIGLFNSLKIVLRSTKCGSGNTFQGFLSWGEAFTVWVRFLDDTFGEDVEPGLWVCAFCPETRTLAWQRAEERATCERLRRWNIEQQEQGDGDAAELLNAACPAYDEKAPDKDEDQDADEDADEDVEGDVGGEGFPLTYIVQVGAKPGVYATREEALSAMGVAGDLRAFEISDEAYCYFATHYMQGDVVPMRRFL</sequence>
<feature type="region of interest" description="Disordered" evidence="1">
    <location>
        <begin position="260"/>
        <end position="286"/>
    </location>
</feature>